<evidence type="ECO:0000313" key="2">
    <source>
        <dbReference type="WBParaSite" id="nRc.2.0.1.t22465-RA"/>
    </source>
</evidence>
<accession>A0A915J9N1</accession>
<organism evidence="1 2">
    <name type="scientific">Romanomermis culicivorax</name>
    <name type="common">Nematode worm</name>
    <dbReference type="NCBI Taxonomy" id="13658"/>
    <lineage>
        <taxon>Eukaryota</taxon>
        <taxon>Metazoa</taxon>
        <taxon>Ecdysozoa</taxon>
        <taxon>Nematoda</taxon>
        <taxon>Enoplea</taxon>
        <taxon>Dorylaimia</taxon>
        <taxon>Mermithida</taxon>
        <taxon>Mermithoidea</taxon>
        <taxon>Mermithidae</taxon>
        <taxon>Romanomermis</taxon>
    </lineage>
</organism>
<proteinExistence type="predicted"/>
<dbReference type="WBParaSite" id="nRc.2.0.1.t22465-RA">
    <property type="protein sequence ID" value="nRc.2.0.1.t22465-RA"/>
    <property type="gene ID" value="nRc.2.0.1.g22465"/>
</dbReference>
<evidence type="ECO:0000313" key="1">
    <source>
        <dbReference type="Proteomes" id="UP000887565"/>
    </source>
</evidence>
<sequence>MASNYSPNIGVALAFITDTVYIEPSHKWQVPLSLRVESSVLIQEMQGVPHSFSLSIESSLTPAVFLIVVMKKDEPLLSPPVFVSATQGQARHVFGQFHFSGPAIY</sequence>
<dbReference type="Proteomes" id="UP000887565">
    <property type="component" value="Unplaced"/>
</dbReference>
<protein>
    <submittedName>
        <fullName evidence="2">Uncharacterized protein</fullName>
    </submittedName>
</protein>
<reference evidence="2" key="1">
    <citation type="submission" date="2022-11" db="UniProtKB">
        <authorList>
            <consortium name="WormBaseParasite"/>
        </authorList>
    </citation>
    <scope>IDENTIFICATION</scope>
</reference>
<name>A0A915J9N1_ROMCU</name>
<dbReference type="AlphaFoldDB" id="A0A915J9N1"/>
<keyword evidence="1" id="KW-1185">Reference proteome</keyword>